<dbReference type="Pfam" id="PF13380">
    <property type="entry name" value="CoA_binding_2"/>
    <property type="match status" value="1"/>
</dbReference>
<evidence type="ECO:0000256" key="1">
    <source>
        <dbReference type="PROSITE-ProRule" id="PRU00409"/>
    </source>
</evidence>
<dbReference type="Pfam" id="PF13549">
    <property type="entry name" value="ATP-grasp_5"/>
    <property type="match status" value="1"/>
</dbReference>
<gene>
    <name evidence="4" type="ORF">CAQU_10530</name>
</gene>
<dbReference type="Gene3D" id="3.30.470.20">
    <property type="entry name" value="ATP-grasp fold, B domain"/>
    <property type="match status" value="1"/>
</dbReference>
<dbReference type="EMBL" id="CP009245">
    <property type="protein sequence ID" value="APT85413.1"/>
    <property type="molecule type" value="Genomic_DNA"/>
</dbReference>
<dbReference type="STRING" id="1431546.CAQU_10530"/>
<sequence>MVLADGAVANLRPVRAGDVDEMIEFYQGVSEESKYLRFFGTHPDLSEDDLEHWLHVDHDERVTLVLTEKEKIIGTARYETVEQLKPAKVGDVSFLVQDAHQGRGVANVLLEHLAHIGRENHVERFFAEMLTQNRSMVQVFKRAGYNVAPELEDGFIVVDFPIDPTAKSREVMLAREHKSEAAAIRRIIEPRSIAVIGAVETMQHIITAIVGGEYAGTLRMITLGAHADTHTAAEALDSIAEDVDLVLVQYEPDTLDEILAATARKNARGVVVLARGQNPILTAEANTNFVAAARTHGVRALGPASLGMINTAPTISLNATAVPMPRRGHVGLFTQSAGVAALALTRASKSHCGLSNFFATGSFADVTANDVIQFWSDDEHTHICLLSLDAIGNPRKFFRVLRRLALEKPVVIFTPSRALRSARYHDGHDLPTATAGALDEVIGDAGAMVVSQRDTMYNIAQILARQPVPQGTRVHVVSNSAGLNEQMMAAARRFGLTPAFTTVGGDPAAGVLKRTEEVLTSGEADAVLCAIVEISDPVFDAVHLSLENLARPTTIPLLGVFVGFSDLPTPPEGEETQGQLPIFDAYAEALEALSLIVHNEHRRSLARPHPDDETYTGDTHAARAFVDGILADSPQGRWLSDEECVDLLRSYDIPVTPWQPVANLDEAVAAAERFGWDVVLKATSPIVRGRPELATIIRAIETPEAMARAWRVLNKAATALLPEEHAADALSHLGLTVQPEVPAGSSWTIKAIEDPVLGPMISCGAAGMASDLLGDISWRVPPIRRSDAGGMLHKLGAAPLLTGYRGTRSADIAGMESILMRLGQLKDDLPSIVEVELTPVIAAADTTNVVGARIRIAPISAQRDPLARNIERG</sequence>
<feature type="domain" description="N-acetyltransferase" evidence="3">
    <location>
        <begin position="9"/>
        <end position="163"/>
    </location>
</feature>
<dbReference type="SUPFAM" id="SSF56059">
    <property type="entry name" value="Glutathione synthetase ATP-binding domain-like"/>
    <property type="match status" value="1"/>
</dbReference>
<dbReference type="Proteomes" id="UP000185478">
    <property type="component" value="Chromosome"/>
</dbReference>
<proteinExistence type="predicted"/>
<organism evidence="4 5">
    <name type="scientific">Corynebacterium aquilae DSM 44791</name>
    <dbReference type="NCBI Taxonomy" id="1431546"/>
    <lineage>
        <taxon>Bacteria</taxon>
        <taxon>Bacillati</taxon>
        <taxon>Actinomycetota</taxon>
        <taxon>Actinomycetes</taxon>
        <taxon>Mycobacteriales</taxon>
        <taxon>Corynebacteriaceae</taxon>
        <taxon>Corynebacterium</taxon>
    </lineage>
</organism>
<evidence type="ECO:0000313" key="4">
    <source>
        <dbReference type="EMBL" id="APT85413.1"/>
    </source>
</evidence>
<dbReference type="CDD" id="cd04301">
    <property type="entry name" value="NAT_SF"/>
    <property type="match status" value="1"/>
</dbReference>
<keyword evidence="1" id="KW-0547">Nucleotide-binding</keyword>
<dbReference type="InterPro" id="IPR003781">
    <property type="entry name" value="CoA-bd"/>
</dbReference>
<evidence type="ECO:0000259" key="2">
    <source>
        <dbReference type="PROSITE" id="PS50975"/>
    </source>
</evidence>
<dbReference type="GO" id="GO:0046872">
    <property type="term" value="F:metal ion binding"/>
    <property type="evidence" value="ECO:0007669"/>
    <property type="project" value="InterPro"/>
</dbReference>
<dbReference type="InterPro" id="IPR032875">
    <property type="entry name" value="Succ_CoA_lig_flav_dom"/>
</dbReference>
<keyword evidence="1" id="KW-0067">ATP-binding</keyword>
<dbReference type="SUPFAM" id="SSF52210">
    <property type="entry name" value="Succinyl-CoA synthetase domains"/>
    <property type="match status" value="2"/>
</dbReference>
<dbReference type="Gene3D" id="3.40.630.30">
    <property type="match status" value="1"/>
</dbReference>
<evidence type="ECO:0000259" key="3">
    <source>
        <dbReference type="PROSITE" id="PS51186"/>
    </source>
</evidence>
<dbReference type="KEGG" id="caqu:CAQU_10530"/>
<dbReference type="Gene3D" id="3.40.50.261">
    <property type="entry name" value="Succinyl-CoA synthetase domains"/>
    <property type="match status" value="1"/>
</dbReference>
<name>A0A1L7CI27_9CORY</name>
<accession>A0A1L7CI27</accession>
<dbReference type="GO" id="GO:0005524">
    <property type="term" value="F:ATP binding"/>
    <property type="evidence" value="ECO:0007669"/>
    <property type="project" value="UniProtKB-UniRule"/>
</dbReference>
<dbReference type="SUPFAM" id="SSF55729">
    <property type="entry name" value="Acyl-CoA N-acyltransferases (Nat)"/>
    <property type="match status" value="1"/>
</dbReference>
<dbReference type="InterPro" id="IPR013815">
    <property type="entry name" value="ATP_grasp_subdomain_1"/>
</dbReference>
<reference evidence="4 5" key="1">
    <citation type="submission" date="2014-08" db="EMBL/GenBank/DDBJ databases">
        <title>Complete genome sequence of Corynebacterium aquilae S-613T(T) (=DSM 44791(T)), isolated from the choana of a healthy golden eagle.</title>
        <authorList>
            <person name="Ruckert C."/>
            <person name="Albersmeier A."/>
            <person name="Winkler A."/>
            <person name="Kalinowski J."/>
        </authorList>
    </citation>
    <scope>NUCLEOTIDE SEQUENCE [LARGE SCALE GENOMIC DNA]</scope>
    <source>
        <strain evidence="4 5">S-613</strain>
    </source>
</reference>
<keyword evidence="5" id="KW-1185">Reference proteome</keyword>
<dbReference type="SUPFAM" id="SSF51735">
    <property type="entry name" value="NAD(P)-binding Rossmann-fold domains"/>
    <property type="match status" value="1"/>
</dbReference>
<dbReference type="Pfam" id="PF13607">
    <property type="entry name" value="Succ_CoA_lig"/>
    <property type="match status" value="1"/>
</dbReference>
<dbReference type="PROSITE" id="PS51186">
    <property type="entry name" value="GNAT"/>
    <property type="match status" value="1"/>
</dbReference>
<dbReference type="InterPro" id="IPR016102">
    <property type="entry name" value="Succinyl-CoA_synth-like"/>
</dbReference>
<evidence type="ECO:0000313" key="5">
    <source>
        <dbReference type="Proteomes" id="UP000185478"/>
    </source>
</evidence>
<dbReference type="PROSITE" id="PS50975">
    <property type="entry name" value="ATP_GRASP"/>
    <property type="match status" value="1"/>
</dbReference>
<dbReference type="PANTHER" id="PTHR42793:SF1">
    <property type="entry name" value="PEPTIDYL-LYSINE N-ACETYLTRANSFERASE PATZ"/>
    <property type="match status" value="1"/>
</dbReference>
<dbReference type="InterPro" id="IPR016181">
    <property type="entry name" value="Acyl_CoA_acyltransferase"/>
</dbReference>
<dbReference type="InterPro" id="IPR000182">
    <property type="entry name" value="GNAT_dom"/>
</dbReference>
<dbReference type="Pfam" id="PF00583">
    <property type="entry name" value="Acetyltransf_1"/>
    <property type="match status" value="1"/>
</dbReference>
<dbReference type="GO" id="GO:0016747">
    <property type="term" value="F:acyltransferase activity, transferring groups other than amino-acyl groups"/>
    <property type="evidence" value="ECO:0007669"/>
    <property type="project" value="InterPro"/>
</dbReference>
<dbReference type="PANTHER" id="PTHR42793">
    <property type="entry name" value="COA BINDING DOMAIN CONTAINING PROTEIN"/>
    <property type="match status" value="1"/>
</dbReference>
<dbReference type="Gene3D" id="3.30.1490.20">
    <property type="entry name" value="ATP-grasp fold, A domain"/>
    <property type="match status" value="1"/>
</dbReference>
<protein>
    <submittedName>
        <fullName evidence="4">CoA-binding protein</fullName>
    </submittedName>
</protein>
<dbReference type="InterPro" id="IPR011761">
    <property type="entry name" value="ATP-grasp"/>
</dbReference>
<dbReference type="InterPro" id="IPR036291">
    <property type="entry name" value="NAD(P)-bd_dom_sf"/>
</dbReference>
<feature type="domain" description="ATP-grasp" evidence="2">
    <location>
        <begin position="645"/>
        <end position="683"/>
    </location>
</feature>
<dbReference type="AlphaFoldDB" id="A0A1L7CI27"/>
<dbReference type="Gene3D" id="3.40.50.720">
    <property type="entry name" value="NAD(P)-binding Rossmann-like Domain"/>
    <property type="match status" value="1"/>
</dbReference>